<dbReference type="Pfam" id="PF23477">
    <property type="entry name" value="zf_Tbcl_2"/>
    <property type="match status" value="1"/>
</dbReference>
<dbReference type="EMBL" id="MHSQ01000027">
    <property type="protein sequence ID" value="OHA46813.1"/>
    <property type="molecule type" value="Genomic_DNA"/>
</dbReference>
<gene>
    <name evidence="3" type="ORF">A2541_01375</name>
</gene>
<name>A0A1G2PEV5_9BACT</name>
<comment type="caution">
    <text evidence="3">The sequence shown here is derived from an EMBL/GenBank/DDBJ whole genome shotgun (WGS) entry which is preliminary data.</text>
</comment>
<dbReference type="Proteomes" id="UP000176965">
    <property type="component" value="Unassembled WGS sequence"/>
</dbReference>
<dbReference type="NCBIfam" id="TIGR04272">
    <property type="entry name" value="cxxc_cxxc_Mbark"/>
    <property type="match status" value="1"/>
</dbReference>
<feature type="domain" description="CxxC-x17-CxxC" evidence="2">
    <location>
        <begin position="55"/>
        <end position="89"/>
    </location>
</feature>
<organism evidence="3 4">
    <name type="scientific">Candidatus Taylorbacteria bacterium RIFOXYD2_FULL_36_9</name>
    <dbReference type="NCBI Taxonomy" id="1802338"/>
    <lineage>
        <taxon>Bacteria</taxon>
        <taxon>Candidatus Tayloriibacteriota</taxon>
    </lineage>
</organism>
<feature type="region of interest" description="Disordered" evidence="1">
    <location>
        <begin position="90"/>
        <end position="121"/>
    </location>
</feature>
<feature type="region of interest" description="Disordered" evidence="1">
    <location>
        <begin position="1"/>
        <end position="51"/>
    </location>
</feature>
<evidence type="ECO:0000313" key="3">
    <source>
        <dbReference type="EMBL" id="OHA46813.1"/>
    </source>
</evidence>
<sequence length="167" mass="18576">MSQKLETNKKMADFRPRGGNRFGGGSRGGFGGRNSRSSFGQKNFRGEGDRGPVMMHKAICDECKKPCDVPFKPTDGKPVYCKACFDSKKGVVSDRGGDRFPRKSFGDYKTPPRTDFGNDINKVSGSEIKKQIEVLNGKIDKLIKVIEEMNIQKPVKKVAKVKKVNKK</sequence>
<protein>
    <recommendedName>
        <fullName evidence="2">CxxC-x17-CxxC domain-containing protein</fullName>
    </recommendedName>
</protein>
<reference evidence="3 4" key="1">
    <citation type="journal article" date="2016" name="Nat. Commun.">
        <title>Thousands of microbial genomes shed light on interconnected biogeochemical processes in an aquifer system.</title>
        <authorList>
            <person name="Anantharaman K."/>
            <person name="Brown C.T."/>
            <person name="Hug L.A."/>
            <person name="Sharon I."/>
            <person name="Castelle C.J."/>
            <person name="Probst A.J."/>
            <person name="Thomas B.C."/>
            <person name="Singh A."/>
            <person name="Wilkins M.J."/>
            <person name="Karaoz U."/>
            <person name="Brodie E.L."/>
            <person name="Williams K.H."/>
            <person name="Hubbard S.S."/>
            <person name="Banfield J.F."/>
        </authorList>
    </citation>
    <scope>NUCLEOTIDE SEQUENCE [LARGE SCALE GENOMIC DNA]</scope>
</reference>
<evidence type="ECO:0000256" key="1">
    <source>
        <dbReference type="SAM" id="MobiDB-lite"/>
    </source>
</evidence>
<feature type="compositionally biased region" description="Basic and acidic residues" evidence="1">
    <location>
        <begin position="90"/>
        <end position="112"/>
    </location>
</feature>
<proteinExistence type="predicted"/>
<dbReference type="STRING" id="1802338.A2541_01375"/>
<feature type="compositionally biased region" description="Gly residues" evidence="1">
    <location>
        <begin position="20"/>
        <end position="32"/>
    </location>
</feature>
<accession>A0A1G2PEV5</accession>
<dbReference type="AlphaFoldDB" id="A0A1G2PEV5"/>
<feature type="compositionally biased region" description="Basic and acidic residues" evidence="1">
    <location>
        <begin position="1"/>
        <end position="16"/>
    </location>
</feature>
<evidence type="ECO:0000313" key="4">
    <source>
        <dbReference type="Proteomes" id="UP000176965"/>
    </source>
</evidence>
<dbReference type="InterPro" id="IPR026363">
    <property type="entry name" value="CxxC-x17-CxxC_dom"/>
</dbReference>
<evidence type="ECO:0000259" key="2">
    <source>
        <dbReference type="Pfam" id="PF23477"/>
    </source>
</evidence>